<evidence type="ECO:0000256" key="1">
    <source>
        <dbReference type="ARBA" id="ARBA00022723"/>
    </source>
</evidence>
<dbReference type="KEGG" id="dde:Dde_0068"/>
<evidence type="ECO:0000256" key="6">
    <source>
        <dbReference type="ARBA" id="ARBA00023204"/>
    </source>
</evidence>
<dbReference type="HAMAP" id="MF_00017">
    <property type="entry name" value="RecR"/>
    <property type="match status" value="1"/>
</dbReference>
<reference evidence="9 10" key="1">
    <citation type="journal article" date="2011" name="J. Bacteriol.">
        <title>Complete genome sequence and updated annotation of Desulfovibrio alaskensis G20.</title>
        <authorList>
            <person name="Hauser L.J."/>
            <person name="Land M.L."/>
            <person name="Brown S.D."/>
            <person name="Larimer F."/>
            <person name="Keller K.L."/>
            <person name="Rapp-Giles B.J."/>
            <person name="Price M.N."/>
            <person name="Lin M."/>
            <person name="Bruce D.C."/>
            <person name="Detter J.C."/>
            <person name="Tapia R."/>
            <person name="Han C.S."/>
            <person name="Goodwin L.A."/>
            <person name="Cheng J.F."/>
            <person name="Pitluck S."/>
            <person name="Copeland A."/>
            <person name="Lucas S."/>
            <person name="Nolan M."/>
            <person name="Lapidus A.L."/>
            <person name="Palumbo A.V."/>
            <person name="Wall J.D."/>
        </authorList>
    </citation>
    <scope>NUCLEOTIDE SEQUENCE [LARGE SCALE GENOMIC DNA]</scope>
    <source>
        <strain evidence="10">ATCC BAA 1058 / DSM 17464 / G20</strain>
    </source>
</reference>
<keyword evidence="10" id="KW-1185">Reference proteome</keyword>
<feature type="zinc finger region" description="C4-type" evidence="7">
    <location>
        <begin position="60"/>
        <end position="75"/>
    </location>
</feature>
<dbReference type="InterPro" id="IPR023627">
    <property type="entry name" value="Rcmb_RecR"/>
</dbReference>
<comment type="function">
    <text evidence="7">May play a role in DNA repair. It seems to be involved in an RecBC-independent recombinational process of DNA repair. It may act with RecF and RecO.</text>
</comment>
<dbReference type="RefSeq" id="WP_011366255.1">
    <property type="nucleotide sequence ID" value="NC_007519.1"/>
</dbReference>
<feature type="domain" description="Toprim" evidence="8">
    <location>
        <begin position="83"/>
        <end position="180"/>
    </location>
</feature>
<dbReference type="EMBL" id="CP000112">
    <property type="protein sequence ID" value="ABB36869.2"/>
    <property type="molecule type" value="Genomic_DNA"/>
</dbReference>
<dbReference type="PANTHER" id="PTHR30446">
    <property type="entry name" value="RECOMBINATION PROTEIN RECR"/>
    <property type="match status" value="1"/>
</dbReference>
<organism evidence="9 10">
    <name type="scientific">Oleidesulfovibrio alaskensis (strain ATCC BAA-1058 / DSM 17464 / G20)</name>
    <name type="common">Desulfovibrio alaskensis</name>
    <dbReference type="NCBI Taxonomy" id="207559"/>
    <lineage>
        <taxon>Bacteria</taxon>
        <taxon>Pseudomonadati</taxon>
        <taxon>Thermodesulfobacteriota</taxon>
        <taxon>Desulfovibrionia</taxon>
        <taxon>Desulfovibrionales</taxon>
        <taxon>Desulfovibrionaceae</taxon>
        <taxon>Oleidesulfovibrio</taxon>
    </lineage>
</organism>
<dbReference type="Pfam" id="PF21175">
    <property type="entry name" value="RecR_C"/>
    <property type="match status" value="1"/>
</dbReference>
<evidence type="ECO:0000259" key="8">
    <source>
        <dbReference type="PROSITE" id="PS50880"/>
    </source>
</evidence>
<keyword evidence="6 7" id="KW-0234">DNA repair</keyword>
<dbReference type="GO" id="GO:0003677">
    <property type="term" value="F:DNA binding"/>
    <property type="evidence" value="ECO:0007669"/>
    <property type="project" value="UniProtKB-UniRule"/>
</dbReference>
<dbReference type="GO" id="GO:0008270">
    <property type="term" value="F:zinc ion binding"/>
    <property type="evidence" value="ECO:0007669"/>
    <property type="project" value="UniProtKB-KW"/>
</dbReference>
<comment type="similarity">
    <text evidence="7">Belongs to the RecR family.</text>
</comment>
<dbReference type="SUPFAM" id="SSF111304">
    <property type="entry name" value="Recombination protein RecR"/>
    <property type="match status" value="1"/>
</dbReference>
<dbReference type="Pfam" id="PF02132">
    <property type="entry name" value="RecR_ZnF"/>
    <property type="match status" value="1"/>
</dbReference>
<dbReference type="Gene3D" id="3.30.60.80">
    <property type="match status" value="1"/>
</dbReference>
<protein>
    <recommendedName>
        <fullName evidence="7">Recombination protein RecR</fullName>
    </recommendedName>
</protein>
<keyword evidence="1 7" id="KW-0479">Metal-binding</keyword>
<sequence length="203" mass="22621">MTAQRLPEPLKALVDRLARLPGLGPKSALRMAMTLLKWPESETRGLGAAIAQLRDNLHLCRRCGSLTDVDPCAICTDATRGRDTLCLVSEWDSLLAMEDGGFYKGQYMILGGLLAPLDNVNPESLELERLRRRLAEGEVREIILGLGTTLEAENTASYIRSMVNRDFPQVRVTRLAQGIPLGSEVKFIDKETLRQSLQFRQDL</sequence>
<dbReference type="PANTHER" id="PTHR30446:SF0">
    <property type="entry name" value="RECOMBINATION PROTEIN RECR"/>
    <property type="match status" value="1"/>
</dbReference>
<keyword evidence="5 7" id="KW-0233">DNA recombination</keyword>
<dbReference type="GO" id="GO:0006310">
    <property type="term" value="P:DNA recombination"/>
    <property type="evidence" value="ECO:0007669"/>
    <property type="project" value="UniProtKB-UniRule"/>
</dbReference>
<dbReference type="InterPro" id="IPR000093">
    <property type="entry name" value="DNA_Rcmb_RecR"/>
</dbReference>
<dbReference type="HOGENOM" id="CLU_060739_1_1_7"/>
<dbReference type="InterPro" id="IPR006171">
    <property type="entry name" value="TOPRIM_dom"/>
</dbReference>
<evidence type="ECO:0000256" key="3">
    <source>
        <dbReference type="ARBA" id="ARBA00022771"/>
    </source>
</evidence>
<evidence type="ECO:0000313" key="10">
    <source>
        <dbReference type="Proteomes" id="UP000002710"/>
    </source>
</evidence>
<dbReference type="Gene3D" id="1.10.8.420">
    <property type="entry name" value="RecR Domain 1"/>
    <property type="match status" value="1"/>
</dbReference>
<evidence type="ECO:0000256" key="4">
    <source>
        <dbReference type="ARBA" id="ARBA00022833"/>
    </source>
</evidence>
<dbReference type="AlphaFoldDB" id="Q30UQ2"/>
<dbReference type="Gene3D" id="3.40.1360.10">
    <property type="match status" value="1"/>
</dbReference>
<dbReference type="Pfam" id="PF21176">
    <property type="entry name" value="RecR_HhH"/>
    <property type="match status" value="1"/>
</dbReference>
<dbReference type="eggNOG" id="COG0353">
    <property type="taxonomic scope" value="Bacteria"/>
</dbReference>
<dbReference type="GO" id="GO:0006281">
    <property type="term" value="P:DNA repair"/>
    <property type="evidence" value="ECO:0007669"/>
    <property type="project" value="UniProtKB-UniRule"/>
</dbReference>
<dbReference type="PROSITE" id="PS50880">
    <property type="entry name" value="TOPRIM"/>
    <property type="match status" value="1"/>
</dbReference>
<proteinExistence type="inferred from homology"/>
<evidence type="ECO:0000256" key="5">
    <source>
        <dbReference type="ARBA" id="ARBA00023172"/>
    </source>
</evidence>
<gene>
    <name evidence="7" type="primary">recR</name>
    <name evidence="9" type="ordered locus">Dde_0068</name>
</gene>
<dbReference type="Proteomes" id="UP000002710">
    <property type="component" value="Chromosome"/>
</dbReference>
<evidence type="ECO:0000256" key="2">
    <source>
        <dbReference type="ARBA" id="ARBA00022763"/>
    </source>
</evidence>
<dbReference type="NCBIfam" id="TIGR00615">
    <property type="entry name" value="recR"/>
    <property type="match status" value="1"/>
</dbReference>
<name>Q30UQ2_OLEA2</name>
<evidence type="ECO:0000256" key="7">
    <source>
        <dbReference type="HAMAP-Rule" id="MF_00017"/>
    </source>
</evidence>
<keyword evidence="4 7" id="KW-0862">Zinc</keyword>
<dbReference type="STRING" id="207559.Dde_0068"/>
<dbReference type="InterPro" id="IPR015967">
    <property type="entry name" value="Rcmb_RecR_Znf"/>
</dbReference>
<accession>Q30UQ2</accession>
<evidence type="ECO:0000313" key="9">
    <source>
        <dbReference type="EMBL" id="ABB36869.2"/>
    </source>
</evidence>
<keyword evidence="2 7" id="KW-0227">DNA damage</keyword>
<dbReference type="Pfam" id="PF13662">
    <property type="entry name" value="Toprim_4"/>
    <property type="match status" value="1"/>
</dbReference>
<keyword evidence="3 7" id="KW-0863">Zinc-finger</keyword>